<keyword evidence="3" id="KW-1185">Reference proteome</keyword>
<feature type="domain" description="Reverse transcriptase" evidence="1">
    <location>
        <begin position="30"/>
        <end position="117"/>
    </location>
</feature>
<name>A0A4Y2E6M3_ARAVE</name>
<dbReference type="Pfam" id="PF00078">
    <property type="entry name" value="RVT_1"/>
    <property type="match status" value="1"/>
</dbReference>
<proteinExistence type="predicted"/>
<sequence length="117" mass="13303">MDLFNKCLHLGTFPDLLTLGNIILFKNGGIPEEEASSHRPISLLTTIGKVLEKLLTQRLNYHLERLNKISDNQYGFREGRSMELGIHQLIQKINECRKKTPHVLVLSIDIKGALNNI</sequence>
<evidence type="ECO:0000313" key="3">
    <source>
        <dbReference type="Proteomes" id="UP000499080"/>
    </source>
</evidence>
<accession>A0A4Y2E6M3</accession>
<organism evidence="2 3">
    <name type="scientific">Araneus ventricosus</name>
    <name type="common">Orbweaver spider</name>
    <name type="synonym">Epeira ventricosa</name>
    <dbReference type="NCBI Taxonomy" id="182803"/>
    <lineage>
        <taxon>Eukaryota</taxon>
        <taxon>Metazoa</taxon>
        <taxon>Ecdysozoa</taxon>
        <taxon>Arthropoda</taxon>
        <taxon>Chelicerata</taxon>
        <taxon>Arachnida</taxon>
        <taxon>Araneae</taxon>
        <taxon>Araneomorphae</taxon>
        <taxon>Entelegynae</taxon>
        <taxon>Araneoidea</taxon>
        <taxon>Araneidae</taxon>
        <taxon>Araneus</taxon>
    </lineage>
</organism>
<reference evidence="2 3" key="1">
    <citation type="journal article" date="2019" name="Sci. Rep.">
        <title>Orb-weaving spider Araneus ventricosus genome elucidates the spidroin gene catalogue.</title>
        <authorList>
            <person name="Kono N."/>
            <person name="Nakamura H."/>
            <person name="Ohtoshi R."/>
            <person name="Moran D.A.P."/>
            <person name="Shinohara A."/>
            <person name="Yoshida Y."/>
            <person name="Fujiwara M."/>
            <person name="Mori M."/>
            <person name="Tomita M."/>
            <person name="Arakawa K."/>
        </authorList>
    </citation>
    <scope>NUCLEOTIDE SEQUENCE [LARGE SCALE GENOMIC DNA]</scope>
</reference>
<dbReference type="EMBL" id="BGPR01000527">
    <property type="protein sequence ID" value="GBM24780.1"/>
    <property type="molecule type" value="Genomic_DNA"/>
</dbReference>
<comment type="caution">
    <text evidence="2">The sequence shown here is derived from an EMBL/GenBank/DDBJ whole genome shotgun (WGS) entry which is preliminary data.</text>
</comment>
<dbReference type="Proteomes" id="UP000499080">
    <property type="component" value="Unassembled WGS sequence"/>
</dbReference>
<evidence type="ECO:0000313" key="2">
    <source>
        <dbReference type="EMBL" id="GBM24780.1"/>
    </source>
</evidence>
<dbReference type="SUPFAM" id="SSF56672">
    <property type="entry name" value="DNA/RNA polymerases"/>
    <property type="match status" value="1"/>
</dbReference>
<dbReference type="PANTHER" id="PTHR19446">
    <property type="entry name" value="REVERSE TRANSCRIPTASES"/>
    <property type="match status" value="1"/>
</dbReference>
<evidence type="ECO:0000259" key="1">
    <source>
        <dbReference type="Pfam" id="PF00078"/>
    </source>
</evidence>
<dbReference type="InterPro" id="IPR000477">
    <property type="entry name" value="RT_dom"/>
</dbReference>
<dbReference type="OrthoDB" id="411871at2759"/>
<dbReference type="GO" id="GO:0071897">
    <property type="term" value="P:DNA biosynthetic process"/>
    <property type="evidence" value="ECO:0007669"/>
    <property type="project" value="UniProtKB-ARBA"/>
</dbReference>
<dbReference type="AlphaFoldDB" id="A0A4Y2E6M3"/>
<protein>
    <recommendedName>
        <fullName evidence="1">Reverse transcriptase domain-containing protein</fullName>
    </recommendedName>
</protein>
<gene>
    <name evidence="2" type="ORF">AVEN_245035_1</name>
</gene>
<dbReference type="InterPro" id="IPR043502">
    <property type="entry name" value="DNA/RNA_pol_sf"/>
</dbReference>